<protein>
    <submittedName>
        <fullName evidence="3">Reverse transcriptase domain-containing protein</fullName>
    </submittedName>
</protein>
<reference evidence="1 2" key="2">
    <citation type="submission" date="2018-11" db="EMBL/GenBank/DDBJ databases">
        <authorList>
            <consortium name="Pathogen Informatics"/>
        </authorList>
    </citation>
    <scope>NUCLEOTIDE SEQUENCE [LARGE SCALE GENOMIC DNA]</scope>
</reference>
<name>A0A183I6L4_9BILA</name>
<sequence>MQPRHDEYEHRLTEATIPDVGDTRIRGDEQFAIRFNTELKKRIDLALADIEMLILTTMLNYNMDPRIVATCDTDTVPAFLDKPGDMKWLEKVESYINSILIKENPTVEEKKDLKV</sequence>
<evidence type="ECO:0000313" key="3">
    <source>
        <dbReference type="WBParaSite" id="OFLC_0001538701-mRNA-1"/>
    </source>
</evidence>
<dbReference type="AlphaFoldDB" id="A0A183I6L4"/>
<dbReference type="Proteomes" id="UP000267606">
    <property type="component" value="Unassembled WGS sequence"/>
</dbReference>
<proteinExistence type="predicted"/>
<accession>A0A183I6L4</accession>
<keyword evidence="2" id="KW-1185">Reference proteome</keyword>
<evidence type="ECO:0000313" key="1">
    <source>
        <dbReference type="EMBL" id="VDP21590.1"/>
    </source>
</evidence>
<evidence type="ECO:0000313" key="2">
    <source>
        <dbReference type="Proteomes" id="UP000267606"/>
    </source>
</evidence>
<organism evidence="3">
    <name type="scientific">Onchocerca flexuosa</name>
    <dbReference type="NCBI Taxonomy" id="387005"/>
    <lineage>
        <taxon>Eukaryota</taxon>
        <taxon>Metazoa</taxon>
        <taxon>Ecdysozoa</taxon>
        <taxon>Nematoda</taxon>
        <taxon>Chromadorea</taxon>
        <taxon>Rhabditida</taxon>
        <taxon>Spirurina</taxon>
        <taxon>Spiruromorpha</taxon>
        <taxon>Filarioidea</taxon>
        <taxon>Onchocercidae</taxon>
        <taxon>Onchocerca</taxon>
    </lineage>
</organism>
<dbReference type="EMBL" id="UZAJ01042035">
    <property type="protein sequence ID" value="VDP21590.1"/>
    <property type="molecule type" value="Genomic_DNA"/>
</dbReference>
<reference evidence="3" key="1">
    <citation type="submission" date="2016-06" db="UniProtKB">
        <authorList>
            <consortium name="WormBaseParasite"/>
        </authorList>
    </citation>
    <scope>IDENTIFICATION</scope>
</reference>
<dbReference type="WBParaSite" id="OFLC_0001538701-mRNA-1">
    <property type="protein sequence ID" value="OFLC_0001538701-mRNA-1"/>
    <property type="gene ID" value="OFLC_0001538701"/>
</dbReference>
<gene>
    <name evidence="1" type="ORF">OFLC_LOCUS15377</name>
</gene>